<keyword evidence="1" id="KW-0812">Transmembrane</keyword>
<sequence>MNKTLWRLMGALLALNLLAAGGAKAEDSLQLATKCVVVRDSELFESKPTERSGTPLATGESNPDPACATLGLDTSPLVGTGDLIIAVDKTAFSASQASHGDLSGAFVLYLNGVALPNDALLIASETVDPFVQLRFRIRQGPETQRLWSMLYADGALFTSKELYAALGWRSSNDAALTMIPSRGQGTTVSITTGYRLSFALLLVALVIGAIVYLGRATDTLRDESDATIPPWWKDAQLLRVALAQLADGAARDDYLKAQYATYDPASAPQYEYLANQALAGEPVATADVDGTCCGLALRKLDWQPVRASFSLSRTQMALWFTFAVATGLFLWLLYGDLRRIDGSLLVLLGISVGTAGLSWITDRNAPSGRGYVPTRGFWYDLLTGFDERKQLHRYQAVVVNILLLVVGIFHVQQQLSYPVFDPTWLIFLGISGTAYGVGKQVLESGR</sequence>
<feature type="transmembrane region" description="Helical" evidence="1">
    <location>
        <begin position="340"/>
        <end position="360"/>
    </location>
</feature>
<feature type="signal peptide" evidence="2">
    <location>
        <begin position="1"/>
        <end position="25"/>
    </location>
</feature>
<gene>
    <name evidence="3" type="ORF">V0R50_07880</name>
</gene>
<feature type="transmembrane region" description="Helical" evidence="1">
    <location>
        <begin position="424"/>
        <end position="442"/>
    </location>
</feature>
<name>A0ABU7HNN4_9PSED</name>
<dbReference type="EMBL" id="JAZDQJ010000006">
    <property type="protein sequence ID" value="MEE1933137.1"/>
    <property type="molecule type" value="Genomic_DNA"/>
</dbReference>
<keyword evidence="2" id="KW-0732">Signal</keyword>
<evidence type="ECO:0000313" key="3">
    <source>
        <dbReference type="EMBL" id="MEE1933137.1"/>
    </source>
</evidence>
<reference evidence="3 4" key="1">
    <citation type="submission" date="2024-01" db="EMBL/GenBank/DDBJ databases">
        <title>Unpublished Manusciprt.</title>
        <authorList>
            <person name="Duman M."/>
            <person name="Valdes E.G."/>
            <person name="Ajmi N."/>
            <person name="Altun S."/>
            <person name="Saticioglu I.B."/>
        </authorList>
    </citation>
    <scope>NUCLEOTIDE SEQUENCE [LARGE SCALE GENOMIC DNA]</scope>
    <source>
        <strain evidence="3 4">148P</strain>
    </source>
</reference>
<protein>
    <submittedName>
        <fullName evidence="3">Uncharacterized protein</fullName>
    </submittedName>
</protein>
<evidence type="ECO:0000256" key="2">
    <source>
        <dbReference type="SAM" id="SignalP"/>
    </source>
</evidence>
<feature type="chain" id="PRO_5046041232" evidence="2">
    <location>
        <begin position="26"/>
        <end position="446"/>
    </location>
</feature>
<organism evidence="3 4">
    <name type="scientific">Pseudomonas ulcerans</name>
    <dbReference type="NCBI Taxonomy" id="3115852"/>
    <lineage>
        <taxon>Bacteria</taxon>
        <taxon>Pseudomonadati</taxon>
        <taxon>Pseudomonadota</taxon>
        <taxon>Gammaproteobacteria</taxon>
        <taxon>Pseudomonadales</taxon>
        <taxon>Pseudomonadaceae</taxon>
        <taxon>Pseudomonas</taxon>
    </lineage>
</organism>
<accession>A0ABU7HNN4</accession>
<dbReference type="Proteomes" id="UP001335100">
    <property type="component" value="Unassembled WGS sequence"/>
</dbReference>
<feature type="transmembrane region" description="Helical" evidence="1">
    <location>
        <begin position="316"/>
        <end position="334"/>
    </location>
</feature>
<evidence type="ECO:0000313" key="4">
    <source>
        <dbReference type="Proteomes" id="UP001335100"/>
    </source>
</evidence>
<keyword evidence="1" id="KW-1133">Transmembrane helix</keyword>
<feature type="transmembrane region" description="Helical" evidence="1">
    <location>
        <begin position="194"/>
        <end position="214"/>
    </location>
</feature>
<keyword evidence="4" id="KW-1185">Reference proteome</keyword>
<comment type="caution">
    <text evidence="3">The sequence shown here is derived from an EMBL/GenBank/DDBJ whole genome shotgun (WGS) entry which is preliminary data.</text>
</comment>
<keyword evidence="1" id="KW-0472">Membrane</keyword>
<proteinExistence type="predicted"/>
<dbReference type="RefSeq" id="WP_330074026.1">
    <property type="nucleotide sequence ID" value="NZ_JAZDQJ010000006.1"/>
</dbReference>
<feature type="transmembrane region" description="Helical" evidence="1">
    <location>
        <begin position="394"/>
        <end position="412"/>
    </location>
</feature>
<evidence type="ECO:0000256" key="1">
    <source>
        <dbReference type="SAM" id="Phobius"/>
    </source>
</evidence>